<feature type="domain" description="GEVED" evidence="4">
    <location>
        <begin position="378"/>
        <end position="449"/>
    </location>
</feature>
<evidence type="ECO:0000256" key="1">
    <source>
        <dbReference type="SAM" id="MobiDB-lite"/>
    </source>
</evidence>
<feature type="region of interest" description="Disordered" evidence="1">
    <location>
        <begin position="717"/>
        <end position="736"/>
    </location>
</feature>
<evidence type="ECO:0000313" key="6">
    <source>
        <dbReference type="Proteomes" id="UP001165143"/>
    </source>
</evidence>
<dbReference type="Proteomes" id="UP001165143">
    <property type="component" value="Unassembled WGS sequence"/>
</dbReference>
<feature type="domain" description="Bacterial Ig-like" evidence="3">
    <location>
        <begin position="561"/>
        <end position="644"/>
    </location>
</feature>
<organism evidence="5 6">
    <name type="scientific">Kitasatospora phosalacinea</name>
    <dbReference type="NCBI Taxonomy" id="2065"/>
    <lineage>
        <taxon>Bacteria</taxon>
        <taxon>Bacillati</taxon>
        <taxon>Actinomycetota</taxon>
        <taxon>Actinomycetes</taxon>
        <taxon>Kitasatosporales</taxon>
        <taxon>Streptomycetaceae</taxon>
        <taxon>Kitasatospora</taxon>
    </lineage>
</organism>
<feature type="domain" description="Bacterial Ig-like" evidence="3">
    <location>
        <begin position="660"/>
        <end position="740"/>
    </location>
</feature>
<reference evidence="5" key="1">
    <citation type="submission" date="2023-02" db="EMBL/GenBank/DDBJ databases">
        <title>Kitasatospora phosalacinea NBRC 14362.</title>
        <authorList>
            <person name="Ichikawa N."/>
            <person name="Sato H."/>
            <person name="Tonouchi N."/>
        </authorList>
    </citation>
    <scope>NUCLEOTIDE SEQUENCE</scope>
    <source>
        <strain evidence="5">NBRC 14362</strain>
    </source>
</reference>
<feature type="region of interest" description="Disordered" evidence="1">
    <location>
        <begin position="281"/>
        <end position="349"/>
    </location>
</feature>
<feature type="compositionally biased region" description="Pro residues" evidence="1">
    <location>
        <begin position="296"/>
        <end position="309"/>
    </location>
</feature>
<keyword evidence="2" id="KW-0472">Membrane</keyword>
<proteinExistence type="predicted"/>
<feature type="compositionally biased region" description="Low complexity" evidence="1">
    <location>
        <begin position="773"/>
        <end position="799"/>
    </location>
</feature>
<feature type="compositionally biased region" description="Acidic residues" evidence="1">
    <location>
        <begin position="1060"/>
        <end position="1071"/>
    </location>
</feature>
<feature type="region of interest" description="Disordered" evidence="1">
    <location>
        <begin position="149"/>
        <end position="176"/>
    </location>
</feature>
<feature type="compositionally biased region" description="Low complexity" evidence="1">
    <location>
        <begin position="1011"/>
        <end position="1059"/>
    </location>
</feature>
<comment type="caution">
    <text evidence="5">The sequence shown here is derived from an EMBL/GenBank/DDBJ whole genome shotgun (WGS) entry which is preliminary data.</text>
</comment>
<dbReference type="NCBIfam" id="NF033510">
    <property type="entry name" value="Ca_tandemer"/>
    <property type="match status" value="2"/>
</dbReference>
<dbReference type="Pfam" id="PF19077">
    <property type="entry name" value="Big_13"/>
    <property type="match status" value="3"/>
</dbReference>
<keyword evidence="2" id="KW-1133">Transmembrane helix</keyword>
<feature type="compositionally biased region" description="Pro residues" evidence="1">
    <location>
        <begin position="988"/>
        <end position="1010"/>
    </location>
</feature>
<feature type="compositionally biased region" description="Pro residues" evidence="1">
    <location>
        <begin position="826"/>
        <end position="838"/>
    </location>
</feature>
<dbReference type="Pfam" id="PF20009">
    <property type="entry name" value="GEVED"/>
    <property type="match status" value="1"/>
</dbReference>
<dbReference type="InterPro" id="IPR044016">
    <property type="entry name" value="Big_13"/>
</dbReference>
<feature type="compositionally biased region" description="Low complexity" evidence="1">
    <location>
        <begin position="743"/>
        <end position="765"/>
    </location>
</feature>
<keyword evidence="2" id="KW-0812">Transmembrane</keyword>
<feature type="domain" description="Bacterial Ig-like" evidence="3">
    <location>
        <begin position="471"/>
        <end position="546"/>
    </location>
</feature>
<feature type="compositionally biased region" description="Low complexity" evidence="1">
    <location>
        <begin position="937"/>
        <end position="987"/>
    </location>
</feature>
<evidence type="ECO:0000313" key="5">
    <source>
        <dbReference type="EMBL" id="GLW53317.1"/>
    </source>
</evidence>
<feature type="transmembrane region" description="Helical" evidence="2">
    <location>
        <begin position="1110"/>
        <end position="1132"/>
    </location>
</feature>
<feature type="compositionally biased region" description="Low complexity" evidence="1">
    <location>
        <begin position="1072"/>
        <end position="1096"/>
    </location>
</feature>
<gene>
    <name evidence="5" type="ORF">Kpho01_13280</name>
</gene>
<feature type="compositionally biased region" description="Pro residues" evidence="1">
    <location>
        <begin position="906"/>
        <end position="936"/>
    </location>
</feature>
<feature type="compositionally biased region" description="Low complexity" evidence="1">
    <location>
        <begin position="860"/>
        <end position="905"/>
    </location>
</feature>
<sequence>MCRQFPHRAPAPDARPADRDRPRPRIGRRTAALIATGLLTGALTPPAAAQQTPDGWSAERRAVLPSGLAVQFDYAAVPGVSVDAAPGRLADRPGGSGSPYTDGIHPGDPAETFLAAERRPRADGSWRTLGTLQLSFSRPVRNPRLHVSGLAGTATSKDGSTSTDTRLTVTGGSPAAPALVGRTGWPGWTVGSGELAPDPGADAAPDGSGTLELAGTVSTVSLRVEQRSTARNGSTTPPAPLRQAYTVTLDEGLGSAPQAYGNVSHLVSDLFLGQDAATSATRARPGLAQSVADPLQPGPPAGPPPPSPDAGPVAPSVELDRGEGRRSPWASPPPPMLQPGRAEYQGADPTLNFPAETAIGRYYRLDVPVNPGGDPAVLAGWIDFDHNDRFDPLERVQADVPAGADHAALEWQVPAGAVSGDTWVRLRLARNGAQLVVPGGFADSGQVVDQKAGISIGAAKPQVGLPIPGTTTRETRPEFRGDGAVAGASIAVQENGTTVCTARAGNDGSWNCRPDRPLDEGTHTLVPVETTRSGMVLRGDEFRLTVRTTPPTAPVLTLPAYTNDPGLLLTGLGEPGSTVTVTVSADGTGRDGGEVCSTAVSADGTWSCLPVENLDDGRYRLTPHAVDGAGNRSDGKAVALTVDTATPDRPRLTSPGSGELLHTARPGLAGRAEPGTTVTVTAATGHGDERTTACSAVTAPDGTWSCTPAHDLAPGDLTLLPTATDPAGNGTPGDPVEVRVAATGVSASPSPSPSVSAEPGVEASPSPSPSPSASPSASASASLAEGAPSASASASGVPSTGDPAGASALPTAEPSASASASAIGVPPTPPTPPTPPVPDVTVPPELLPIVVPPTGDPAGVTASPTPEPSASVSPSASASASASPSVSASAVASSAAPSVSASGVPSTPPTPSTPPVPDVALPVPPELLPVVVPPTAVPSASASPAPSDGRAEPALTLPVPAVPSAPVAPAAATPGRGAPTATTSPLPAGTPSPVAPTATTPPPAGTPSPVAPSATRKASAAATVLSATPAPASAPASVSASTSAPSPASVGSPGQAAAGADDEPAVEDEPVGDVGDAADGPAVADGPSRAGAAPPPDAVAAAHRAAATGWRGLACGALLIAAAVGLLTRRVFGRGSGTRRR</sequence>
<dbReference type="OrthoDB" id="3863020at2"/>
<dbReference type="EMBL" id="BSRX01000006">
    <property type="protein sequence ID" value="GLW53317.1"/>
    <property type="molecule type" value="Genomic_DNA"/>
</dbReference>
<feature type="compositionally biased region" description="Low complexity" evidence="1">
    <location>
        <begin position="806"/>
        <end position="822"/>
    </location>
</feature>
<dbReference type="Gene3D" id="2.60.40.10">
    <property type="entry name" value="Immunoglobulins"/>
    <property type="match status" value="3"/>
</dbReference>
<name>A0A9W6PE73_9ACTN</name>
<evidence type="ECO:0000259" key="4">
    <source>
        <dbReference type="Pfam" id="PF20009"/>
    </source>
</evidence>
<feature type="region of interest" description="Disordered" evidence="1">
    <location>
        <begin position="743"/>
        <end position="1096"/>
    </location>
</feature>
<feature type="region of interest" description="Disordered" evidence="1">
    <location>
        <begin position="1"/>
        <end position="26"/>
    </location>
</feature>
<dbReference type="AlphaFoldDB" id="A0A9W6PE73"/>
<feature type="compositionally biased region" description="Polar residues" evidence="1">
    <location>
        <begin position="153"/>
        <end position="171"/>
    </location>
</feature>
<dbReference type="RefSeq" id="WP_033250325.1">
    <property type="nucleotide sequence ID" value="NZ_BSRX01000006.1"/>
</dbReference>
<protein>
    <submittedName>
        <fullName evidence="5">Uncharacterized protein</fullName>
    </submittedName>
</protein>
<feature type="compositionally biased region" description="Low complexity" evidence="1">
    <location>
        <begin position="839"/>
        <end position="849"/>
    </location>
</feature>
<dbReference type="GO" id="GO:0005975">
    <property type="term" value="P:carbohydrate metabolic process"/>
    <property type="evidence" value="ECO:0007669"/>
    <property type="project" value="UniProtKB-ARBA"/>
</dbReference>
<accession>A0A9W6PE73</accession>
<dbReference type="InterPro" id="IPR045474">
    <property type="entry name" value="GEVED"/>
</dbReference>
<evidence type="ECO:0000259" key="3">
    <source>
        <dbReference type="Pfam" id="PF19077"/>
    </source>
</evidence>
<feature type="region of interest" description="Disordered" evidence="1">
    <location>
        <begin position="87"/>
        <end position="106"/>
    </location>
</feature>
<evidence type="ECO:0000256" key="2">
    <source>
        <dbReference type="SAM" id="Phobius"/>
    </source>
</evidence>
<dbReference type="InterPro" id="IPR013783">
    <property type="entry name" value="Ig-like_fold"/>
</dbReference>